<evidence type="ECO:0000256" key="3">
    <source>
        <dbReference type="ARBA" id="ARBA00022692"/>
    </source>
</evidence>
<evidence type="ECO:0000256" key="4">
    <source>
        <dbReference type="ARBA" id="ARBA00022989"/>
    </source>
</evidence>
<evidence type="ECO:0000256" key="9">
    <source>
        <dbReference type="SAM" id="MobiDB-lite"/>
    </source>
</evidence>
<name>A0AAN7SQ98_9COLE</name>
<dbReference type="AlphaFoldDB" id="A0AAN7SQ98"/>
<evidence type="ECO:0000256" key="1">
    <source>
        <dbReference type="ARBA" id="ARBA00004651"/>
    </source>
</evidence>
<protein>
    <recommendedName>
        <fullName evidence="8">Gustatory receptor</fullName>
    </recommendedName>
</protein>
<dbReference type="PANTHER" id="PTHR21143:SF133">
    <property type="entry name" value="GUSTATORY AND PHEROMONE RECEPTOR 32A-RELATED"/>
    <property type="match status" value="1"/>
</dbReference>
<evidence type="ECO:0000256" key="2">
    <source>
        <dbReference type="ARBA" id="ARBA00022475"/>
    </source>
</evidence>
<dbReference type="GO" id="GO:0007165">
    <property type="term" value="P:signal transduction"/>
    <property type="evidence" value="ECO:0007669"/>
    <property type="project" value="UniProtKB-KW"/>
</dbReference>
<reference evidence="11" key="1">
    <citation type="submission" date="2023-01" db="EMBL/GenBank/DDBJ databases">
        <title>Key to firefly adult light organ development and bioluminescence: homeobox transcription factors regulate luciferase expression and transportation to peroxisome.</title>
        <authorList>
            <person name="Fu X."/>
        </authorList>
    </citation>
    <scope>NUCLEOTIDE SEQUENCE [LARGE SCALE GENOMIC DNA]</scope>
</reference>
<keyword evidence="6 8" id="KW-0675">Receptor</keyword>
<keyword evidence="5 8" id="KW-0472">Membrane</keyword>
<organism evidence="10 11">
    <name type="scientific">Aquatica leii</name>
    <dbReference type="NCBI Taxonomy" id="1421715"/>
    <lineage>
        <taxon>Eukaryota</taxon>
        <taxon>Metazoa</taxon>
        <taxon>Ecdysozoa</taxon>
        <taxon>Arthropoda</taxon>
        <taxon>Hexapoda</taxon>
        <taxon>Insecta</taxon>
        <taxon>Pterygota</taxon>
        <taxon>Neoptera</taxon>
        <taxon>Endopterygota</taxon>
        <taxon>Coleoptera</taxon>
        <taxon>Polyphaga</taxon>
        <taxon>Elateriformia</taxon>
        <taxon>Elateroidea</taxon>
        <taxon>Lampyridae</taxon>
        <taxon>Luciolinae</taxon>
        <taxon>Aquatica</taxon>
    </lineage>
</organism>
<keyword evidence="4 8" id="KW-1133">Transmembrane helix</keyword>
<comment type="subcellular location">
    <subcellularLocation>
        <location evidence="1 8">Cell membrane</location>
        <topology evidence="1 8">Multi-pass membrane protein</topology>
    </subcellularLocation>
</comment>
<evidence type="ECO:0000256" key="7">
    <source>
        <dbReference type="ARBA" id="ARBA00023224"/>
    </source>
</evidence>
<evidence type="ECO:0000256" key="5">
    <source>
        <dbReference type="ARBA" id="ARBA00023136"/>
    </source>
</evidence>
<comment type="caution">
    <text evidence="10">The sequence shown here is derived from an EMBL/GenBank/DDBJ whole genome shotgun (WGS) entry which is preliminary data.</text>
</comment>
<feature type="transmembrane region" description="Helical" evidence="8">
    <location>
        <begin position="269"/>
        <end position="294"/>
    </location>
</feature>
<dbReference type="GO" id="GO:0050909">
    <property type="term" value="P:sensory perception of taste"/>
    <property type="evidence" value="ECO:0007669"/>
    <property type="project" value="InterPro"/>
</dbReference>
<comment type="function">
    <text evidence="8">Gustatory receptor which mediates acceptance or avoidance behavior, depending on its substrates.</text>
</comment>
<dbReference type="GO" id="GO:0008049">
    <property type="term" value="P:male courtship behavior"/>
    <property type="evidence" value="ECO:0007669"/>
    <property type="project" value="TreeGrafter"/>
</dbReference>
<feature type="region of interest" description="Disordered" evidence="9">
    <location>
        <begin position="192"/>
        <end position="220"/>
    </location>
</feature>
<comment type="caution">
    <text evidence="8">Lacks conserved residue(s) required for the propagation of feature annotation.</text>
</comment>
<keyword evidence="7 8" id="KW-0807">Transducer</keyword>
<dbReference type="InterPro" id="IPR013604">
    <property type="entry name" value="7TM_chemorcpt"/>
</dbReference>
<feature type="region of interest" description="Disordered" evidence="9">
    <location>
        <begin position="83"/>
        <end position="105"/>
    </location>
</feature>
<feature type="compositionally biased region" description="Polar residues" evidence="9">
    <location>
        <begin position="83"/>
        <end position="93"/>
    </location>
</feature>
<keyword evidence="11" id="KW-1185">Reference proteome</keyword>
<proteinExistence type="inferred from homology"/>
<feature type="transmembrane region" description="Helical" evidence="8">
    <location>
        <begin position="338"/>
        <end position="364"/>
    </location>
</feature>
<feature type="compositionally biased region" description="Low complexity" evidence="9">
    <location>
        <begin position="192"/>
        <end position="203"/>
    </location>
</feature>
<dbReference type="PANTHER" id="PTHR21143">
    <property type="entry name" value="INVERTEBRATE GUSTATORY RECEPTOR"/>
    <property type="match status" value="1"/>
</dbReference>
<keyword evidence="2 8" id="KW-1003">Cell membrane</keyword>
<dbReference type="GO" id="GO:0030424">
    <property type="term" value="C:axon"/>
    <property type="evidence" value="ECO:0007669"/>
    <property type="project" value="TreeGrafter"/>
</dbReference>
<keyword evidence="3 8" id="KW-0812">Transmembrane</keyword>
<dbReference type="GO" id="GO:0005886">
    <property type="term" value="C:plasma membrane"/>
    <property type="evidence" value="ECO:0007669"/>
    <property type="project" value="UniProtKB-SubCell"/>
</dbReference>
<dbReference type="Pfam" id="PF08395">
    <property type="entry name" value="7tm_7"/>
    <property type="match status" value="1"/>
</dbReference>
<sequence>MKVKKSRSGSDEICETKWELFSALEFMFRHTEDTRTTNSMLAHQQPLATKQPLSQALDKLSTQSNDQLYITSTHWPLIQPRSETLASATSARRPTSKKRKTTDNSIELQEQAAINRCMVLLSSVTPRDEFSSIGEYVCNELRLLSTAPDIQFKLKSDIQQLILNAGLKYGMRRFRASSAPFSSTHNSAGLLTLSPLSSQPSTPNSENEESHWDDQRHSPQSDLDNYLTISKAISRQDPSTDVYHRVKVKRSVGVMACLIYLSNGRQNTFGAYVGAAYWICVDIMGLVMVLYHFVTFKNEARKTVRLMEDLERAVGKSNLPYKQVELFSLQVYVEDFKFSIYGCFPLDWTLLHSMVAGVATYLVIFHQFSNMEKNAQST</sequence>
<feature type="compositionally biased region" description="Basic and acidic residues" evidence="9">
    <location>
        <begin position="208"/>
        <end position="219"/>
    </location>
</feature>
<gene>
    <name evidence="10" type="ORF">RN001_006592</name>
</gene>
<evidence type="ECO:0000256" key="6">
    <source>
        <dbReference type="ARBA" id="ARBA00023170"/>
    </source>
</evidence>
<evidence type="ECO:0000313" key="11">
    <source>
        <dbReference type="Proteomes" id="UP001353858"/>
    </source>
</evidence>
<comment type="similarity">
    <text evidence="8">Belongs to the insect chemoreceptor superfamily. Gustatory receptor (GR) family.</text>
</comment>
<accession>A0AAN7SQ98</accession>
<dbReference type="GO" id="GO:0007635">
    <property type="term" value="P:chemosensory behavior"/>
    <property type="evidence" value="ECO:0007669"/>
    <property type="project" value="TreeGrafter"/>
</dbReference>
<dbReference type="GO" id="GO:0043025">
    <property type="term" value="C:neuronal cell body"/>
    <property type="evidence" value="ECO:0007669"/>
    <property type="project" value="TreeGrafter"/>
</dbReference>
<dbReference type="Proteomes" id="UP001353858">
    <property type="component" value="Unassembled WGS sequence"/>
</dbReference>
<dbReference type="GO" id="GO:0030425">
    <property type="term" value="C:dendrite"/>
    <property type="evidence" value="ECO:0007669"/>
    <property type="project" value="TreeGrafter"/>
</dbReference>
<evidence type="ECO:0000313" key="10">
    <source>
        <dbReference type="EMBL" id="KAK4883273.1"/>
    </source>
</evidence>
<evidence type="ECO:0000256" key="8">
    <source>
        <dbReference type="RuleBase" id="RU363108"/>
    </source>
</evidence>
<dbReference type="EMBL" id="JARPUR010000002">
    <property type="protein sequence ID" value="KAK4883273.1"/>
    <property type="molecule type" value="Genomic_DNA"/>
</dbReference>